<reference evidence="8" key="2">
    <citation type="submission" date="2025-09" db="UniProtKB">
        <authorList>
            <consortium name="Ensembl"/>
        </authorList>
    </citation>
    <scope>IDENTIFICATION</scope>
</reference>
<feature type="domain" description="T-SNARE coiled-coil homology" evidence="7">
    <location>
        <begin position="236"/>
        <end position="298"/>
    </location>
</feature>
<dbReference type="SMART" id="SM00397">
    <property type="entry name" value="t_SNARE"/>
    <property type="match status" value="1"/>
</dbReference>
<evidence type="ECO:0000256" key="2">
    <source>
        <dbReference type="ARBA" id="ARBA00009063"/>
    </source>
</evidence>
<dbReference type="CDD" id="cd00179">
    <property type="entry name" value="SynN"/>
    <property type="match status" value="1"/>
</dbReference>
<dbReference type="InterPro" id="IPR010989">
    <property type="entry name" value="SNARE"/>
</dbReference>
<dbReference type="GO" id="GO:0006886">
    <property type="term" value="P:intracellular protein transport"/>
    <property type="evidence" value="ECO:0007669"/>
    <property type="project" value="TreeGrafter"/>
</dbReference>
<gene>
    <name evidence="8" type="primary">STX19</name>
</gene>
<evidence type="ECO:0000256" key="4">
    <source>
        <dbReference type="ARBA" id="ARBA00023054"/>
    </source>
</evidence>
<evidence type="ECO:0000256" key="5">
    <source>
        <dbReference type="ARBA" id="ARBA00023136"/>
    </source>
</evidence>
<evidence type="ECO:0000256" key="1">
    <source>
        <dbReference type="ARBA" id="ARBA00004184"/>
    </source>
</evidence>
<evidence type="ECO:0000313" key="9">
    <source>
        <dbReference type="Proteomes" id="UP000694569"/>
    </source>
</evidence>
<dbReference type="PROSITE" id="PS50192">
    <property type="entry name" value="T_SNARE"/>
    <property type="match status" value="1"/>
</dbReference>
<dbReference type="InterPro" id="IPR000727">
    <property type="entry name" value="T_SNARE_dom"/>
</dbReference>
<dbReference type="Proteomes" id="UP000694569">
    <property type="component" value="Unplaced"/>
</dbReference>
<reference evidence="8" key="1">
    <citation type="submission" date="2025-08" db="UniProtKB">
        <authorList>
            <consortium name="Ensembl"/>
        </authorList>
    </citation>
    <scope>IDENTIFICATION</scope>
</reference>
<comment type="similarity">
    <text evidence="2">Belongs to the syntaxin family.</text>
</comment>
<comment type="subcellular location">
    <subcellularLocation>
        <location evidence="1">Endomembrane system</location>
        <topology evidence="1">Peripheral membrane protein</topology>
    </subcellularLocation>
</comment>
<dbReference type="GO" id="GO:0005484">
    <property type="term" value="F:SNAP receptor activity"/>
    <property type="evidence" value="ECO:0007669"/>
    <property type="project" value="TreeGrafter"/>
</dbReference>
<evidence type="ECO:0000313" key="8">
    <source>
        <dbReference type="Ensembl" id="ENSLLEP00000001341.1"/>
    </source>
</evidence>
<keyword evidence="4 6" id="KW-0175">Coiled coil</keyword>
<dbReference type="GO" id="GO:0008021">
    <property type="term" value="C:synaptic vesicle"/>
    <property type="evidence" value="ECO:0007669"/>
    <property type="project" value="TreeGrafter"/>
</dbReference>
<organism evidence="8 9">
    <name type="scientific">Leptobrachium leishanense</name>
    <name type="common">Leishan spiny toad</name>
    <dbReference type="NCBI Taxonomy" id="445787"/>
    <lineage>
        <taxon>Eukaryota</taxon>
        <taxon>Metazoa</taxon>
        <taxon>Chordata</taxon>
        <taxon>Craniata</taxon>
        <taxon>Vertebrata</taxon>
        <taxon>Euteleostomi</taxon>
        <taxon>Amphibia</taxon>
        <taxon>Batrachia</taxon>
        <taxon>Anura</taxon>
        <taxon>Pelobatoidea</taxon>
        <taxon>Megophryidae</taxon>
        <taxon>Leptobrachium</taxon>
    </lineage>
</organism>
<dbReference type="GO" id="GO:0031629">
    <property type="term" value="P:synaptic vesicle fusion to presynaptic active zone membrane"/>
    <property type="evidence" value="ECO:0007669"/>
    <property type="project" value="TreeGrafter"/>
</dbReference>
<dbReference type="AlphaFoldDB" id="A0A8C5LK49"/>
<dbReference type="SUPFAM" id="SSF47661">
    <property type="entry name" value="t-snare proteins"/>
    <property type="match status" value="1"/>
</dbReference>
<name>A0A8C5LK49_9ANUR</name>
<dbReference type="OrthoDB" id="10255013at2759"/>
<dbReference type="Pfam" id="PF00804">
    <property type="entry name" value="Syntaxin"/>
    <property type="match status" value="1"/>
</dbReference>
<protein>
    <submittedName>
        <fullName evidence="8">Syntaxin 19</fullName>
    </submittedName>
</protein>
<dbReference type="Gene3D" id="1.20.5.110">
    <property type="match status" value="1"/>
</dbReference>
<dbReference type="PANTHER" id="PTHR19957:SF29">
    <property type="entry name" value="SYNTAXIN-19"/>
    <property type="match status" value="1"/>
</dbReference>
<accession>A0A8C5LK49</accession>
<feature type="coiled-coil region" evidence="6">
    <location>
        <begin position="74"/>
        <end position="101"/>
    </location>
</feature>
<dbReference type="GO" id="GO:0048278">
    <property type="term" value="P:vesicle docking"/>
    <property type="evidence" value="ECO:0007669"/>
    <property type="project" value="TreeGrafter"/>
</dbReference>
<keyword evidence="9" id="KW-1185">Reference proteome</keyword>
<evidence type="ECO:0000259" key="7">
    <source>
        <dbReference type="PROSITE" id="PS50192"/>
    </source>
</evidence>
<dbReference type="GeneTree" id="ENSGT01050000244948"/>
<dbReference type="FunFam" id="1.20.5.110:FF:000022">
    <property type="entry name" value="Syntaxin 19"/>
    <property type="match status" value="1"/>
</dbReference>
<dbReference type="SMART" id="SM00503">
    <property type="entry name" value="SynN"/>
    <property type="match status" value="1"/>
</dbReference>
<dbReference type="GO" id="GO:0048787">
    <property type="term" value="C:presynaptic active zone membrane"/>
    <property type="evidence" value="ECO:0007669"/>
    <property type="project" value="TreeGrafter"/>
</dbReference>
<sequence length="319" mass="36960">MCYSPHMQQGTVDYWWRQVLSDTQTAKMKDRLQELMEKAKELEASKPAKPSPAGHSEPGELKQQAVIFEREPVVQSYLADVQKIQKEINELSNNVKKFGDQQKILVSSMRRFSVLKKDSNITRDIKVQAENIKKRLDLLSQQVKKAEADSGPTSGLARILKTQHAALFKHFHNVMLKYNETITGKQEKCKTFIIRQLEVAGKDVSEEEVDKMVEQGKWDVFNENLLTEVKITRVQLCEIEQRHKELLTLENQMKELKDIFFQISLLVEEQGDVIDNIELATQKTADHVQKTNEKFKLAVKYKKRNPCKKIFCCCFPCCR</sequence>
<dbReference type="GO" id="GO:0031201">
    <property type="term" value="C:SNARE complex"/>
    <property type="evidence" value="ECO:0007669"/>
    <property type="project" value="TreeGrafter"/>
</dbReference>
<dbReference type="Gene3D" id="1.20.58.70">
    <property type="match status" value="1"/>
</dbReference>
<dbReference type="Ensembl" id="ENSLLET00000001406.1">
    <property type="protein sequence ID" value="ENSLLEP00000001341.1"/>
    <property type="gene ID" value="ENSLLEG00000000873.1"/>
</dbReference>
<dbReference type="InterPro" id="IPR006011">
    <property type="entry name" value="Syntaxin_N"/>
</dbReference>
<keyword evidence="3" id="KW-0813">Transport</keyword>
<dbReference type="InterPro" id="IPR045242">
    <property type="entry name" value="Syntaxin"/>
</dbReference>
<evidence type="ECO:0000256" key="3">
    <source>
        <dbReference type="ARBA" id="ARBA00022448"/>
    </source>
</evidence>
<dbReference type="PANTHER" id="PTHR19957">
    <property type="entry name" value="SYNTAXIN"/>
    <property type="match status" value="1"/>
</dbReference>
<dbReference type="GO" id="GO:0000149">
    <property type="term" value="F:SNARE binding"/>
    <property type="evidence" value="ECO:0007669"/>
    <property type="project" value="TreeGrafter"/>
</dbReference>
<evidence type="ECO:0000256" key="6">
    <source>
        <dbReference type="SAM" id="Coils"/>
    </source>
</evidence>
<proteinExistence type="inferred from homology"/>
<keyword evidence="5" id="KW-0472">Membrane</keyword>